<dbReference type="GO" id="GO:0022857">
    <property type="term" value="F:transmembrane transporter activity"/>
    <property type="evidence" value="ECO:0007669"/>
    <property type="project" value="InterPro"/>
</dbReference>
<feature type="transmembrane region" description="Helical" evidence="5">
    <location>
        <begin position="97"/>
        <end position="115"/>
    </location>
</feature>
<dbReference type="PANTHER" id="PTHR23502:SF64">
    <property type="entry name" value="TRANSPORTER, PUTATIVE (AFU_ORTHOLOGUE AFUA_3G11760)-RELATED"/>
    <property type="match status" value="1"/>
</dbReference>
<gene>
    <name evidence="7" type="ORF">BDQ12DRAFT_655585</name>
</gene>
<dbReference type="SUPFAM" id="SSF103473">
    <property type="entry name" value="MFS general substrate transporter"/>
    <property type="match status" value="1"/>
</dbReference>
<protein>
    <submittedName>
        <fullName evidence="7">Major facilitator superfamily domain-containing protein</fullName>
    </submittedName>
</protein>
<evidence type="ECO:0000256" key="5">
    <source>
        <dbReference type="SAM" id="Phobius"/>
    </source>
</evidence>
<dbReference type="OrthoDB" id="3066029at2759"/>
<name>A0A5C3LS88_9AGAR</name>
<dbReference type="EMBL" id="ML213621">
    <property type="protein sequence ID" value="TFK35457.1"/>
    <property type="molecule type" value="Genomic_DNA"/>
</dbReference>
<evidence type="ECO:0000259" key="6">
    <source>
        <dbReference type="PROSITE" id="PS50850"/>
    </source>
</evidence>
<dbReference type="Gene3D" id="1.20.1250.20">
    <property type="entry name" value="MFS general substrate transporter like domains"/>
    <property type="match status" value="1"/>
</dbReference>
<accession>A0A5C3LS88</accession>
<dbReference type="GO" id="GO:0005886">
    <property type="term" value="C:plasma membrane"/>
    <property type="evidence" value="ECO:0007669"/>
    <property type="project" value="TreeGrafter"/>
</dbReference>
<evidence type="ECO:0000256" key="3">
    <source>
        <dbReference type="ARBA" id="ARBA00022989"/>
    </source>
</evidence>
<keyword evidence="4 5" id="KW-0472">Membrane</keyword>
<feature type="transmembrane region" description="Helical" evidence="5">
    <location>
        <begin position="246"/>
        <end position="269"/>
    </location>
</feature>
<feature type="transmembrane region" description="Helical" evidence="5">
    <location>
        <begin position="326"/>
        <end position="346"/>
    </location>
</feature>
<dbReference type="InterPro" id="IPR011701">
    <property type="entry name" value="MFS"/>
</dbReference>
<evidence type="ECO:0000256" key="1">
    <source>
        <dbReference type="ARBA" id="ARBA00004141"/>
    </source>
</evidence>
<dbReference type="AlphaFoldDB" id="A0A5C3LS88"/>
<evidence type="ECO:0000256" key="4">
    <source>
        <dbReference type="ARBA" id="ARBA00023136"/>
    </source>
</evidence>
<feature type="transmembrane region" description="Helical" evidence="5">
    <location>
        <begin position="185"/>
        <end position="205"/>
    </location>
</feature>
<organism evidence="7 8">
    <name type="scientific">Crucibulum laeve</name>
    <dbReference type="NCBI Taxonomy" id="68775"/>
    <lineage>
        <taxon>Eukaryota</taxon>
        <taxon>Fungi</taxon>
        <taxon>Dikarya</taxon>
        <taxon>Basidiomycota</taxon>
        <taxon>Agaricomycotina</taxon>
        <taxon>Agaricomycetes</taxon>
        <taxon>Agaricomycetidae</taxon>
        <taxon>Agaricales</taxon>
        <taxon>Agaricineae</taxon>
        <taxon>Nidulariaceae</taxon>
        <taxon>Crucibulum</taxon>
    </lineage>
</organism>
<dbReference type="InterPro" id="IPR036259">
    <property type="entry name" value="MFS_trans_sf"/>
</dbReference>
<dbReference type="InterPro" id="IPR020846">
    <property type="entry name" value="MFS_dom"/>
</dbReference>
<feature type="transmembrane region" description="Helical" evidence="5">
    <location>
        <begin position="121"/>
        <end position="143"/>
    </location>
</feature>
<dbReference type="PANTHER" id="PTHR23502">
    <property type="entry name" value="MAJOR FACILITATOR SUPERFAMILY"/>
    <property type="match status" value="1"/>
</dbReference>
<feature type="transmembrane region" description="Helical" evidence="5">
    <location>
        <begin position="64"/>
        <end position="85"/>
    </location>
</feature>
<reference evidence="7 8" key="1">
    <citation type="journal article" date="2019" name="Nat. Ecol. Evol.">
        <title>Megaphylogeny resolves global patterns of mushroom evolution.</title>
        <authorList>
            <person name="Varga T."/>
            <person name="Krizsan K."/>
            <person name="Foldi C."/>
            <person name="Dima B."/>
            <person name="Sanchez-Garcia M."/>
            <person name="Sanchez-Ramirez S."/>
            <person name="Szollosi G.J."/>
            <person name="Szarkandi J.G."/>
            <person name="Papp V."/>
            <person name="Albert L."/>
            <person name="Andreopoulos W."/>
            <person name="Angelini C."/>
            <person name="Antonin V."/>
            <person name="Barry K.W."/>
            <person name="Bougher N.L."/>
            <person name="Buchanan P."/>
            <person name="Buyck B."/>
            <person name="Bense V."/>
            <person name="Catcheside P."/>
            <person name="Chovatia M."/>
            <person name="Cooper J."/>
            <person name="Damon W."/>
            <person name="Desjardin D."/>
            <person name="Finy P."/>
            <person name="Geml J."/>
            <person name="Haridas S."/>
            <person name="Hughes K."/>
            <person name="Justo A."/>
            <person name="Karasinski D."/>
            <person name="Kautmanova I."/>
            <person name="Kiss B."/>
            <person name="Kocsube S."/>
            <person name="Kotiranta H."/>
            <person name="LaButti K.M."/>
            <person name="Lechner B.E."/>
            <person name="Liimatainen K."/>
            <person name="Lipzen A."/>
            <person name="Lukacs Z."/>
            <person name="Mihaltcheva S."/>
            <person name="Morgado L.N."/>
            <person name="Niskanen T."/>
            <person name="Noordeloos M.E."/>
            <person name="Ohm R.A."/>
            <person name="Ortiz-Santana B."/>
            <person name="Ovrebo C."/>
            <person name="Racz N."/>
            <person name="Riley R."/>
            <person name="Savchenko A."/>
            <person name="Shiryaev A."/>
            <person name="Soop K."/>
            <person name="Spirin V."/>
            <person name="Szebenyi C."/>
            <person name="Tomsovsky M."/>
            <person name="Tulloss R.E."/>
            <person name="Uehling J."/>
            <person name="Grigoriev I.V."/>
            <person name="Vagvolgyi C."/>
            <person name="Papp T."/>
            <person name="Martin F.M."/>
            <person name="Miettinen O."/>
            <person name="Hibbett D.S."/>
            <person name="Nagy L.G."/>
        </authorList>
    </citation>
    <scope>NUCLEOTIDE SEQUENCE [LARGE SCALE GENOMIC DNA]</scope>
    <source>
        <strain evidence="7 8">CBS 166.37</strain>
    </source>
</reference>
<evidence type="ECO:0000256" key="2">
    <source>
        <dbReference type="ARBA" id="ARBA00022692"/>
    </source>
</evidence>
<keyword evidence="3 5" id="KW-1133">Transmembrane helix</keyword>
<sequence length="470" mass="51488">MPLEESPLLRERCLEDERLYERFSSRSRLSLVFLMSWCDTLRLFESGTFVPSIPAIAKDLNTTGATIGIAAGLTVLADSLGSIVASTYATFYGRRPVYLYTLPLMVIGSIGISTAKSVPELLFWKVIQALGSSCVRVLGTAAIGDIYPLNNRGEAMGLFLGISYIGAIFASPLGGIGVHYVSWRVTQFVVGLLGLAAFLAMLCYFPETIHSRELDKYILNGGLIPSWRPILINPLRPLRLLRDPNILAACAAGSTFLLTNYVMTIPLAYTLGPRYKISSEFFIGICISLTSLGNMTSSLWMGHLADRVVTRWRAKRMGSWYPEDRLRACLLAFPYLPLSVLLAGITTTYISGVLGLAINLACLFGNGIALILSMNPIYTYQVDVLPDLRAETMAAYIGFRSIVISLGISAIIPMVNAYGVLFAYILTAIFTSMGFGIIMLTVHYGKETRGWTNTGQVREPEENIDTLTAL</sequence>
<proteinExistence type="predicted"/>
<evidence type="ECO:0000313" key="8">
    <source>
        <dbReference type="Proteomes" id="UP000308652"/>
    </source>
</evidence>
<feature type="transmembrane region" description="Helical" evidence="5">
    <location>
        <begin position="352"/>
        <end position="372"/>
    </location>
</feature>
<evidence type="ECO:0000313" key="7">
    <source>
        <dbReference type="EMBL" id="TFK35457.1"/>
    </source>
</evidence>
<dbReference type="Proteomes" id="UP000308652">
    <property type="component" value="Unassembled WGS sequence"/>
</dbReference>
<dbReference type="STRING" id="68775.A0A5C3LS88"/>
<feature type="transmembrane region" description="Helical" evidence="5">
    <location>
        <begin position="281"/>
        <end position="305"/>
    </location>
</feature>
<feature type="transmembrane region" description="Helical" evidence="5">
    <location>
        <begin position="393"/>
        <end position="415"/>
    </location>
</feature>
<feature type="domain" description="Major facilitator superfamily (MFS) profile" evidence="6">
    <location>
        <begin position="31"/>
        <end position="446"/>
    </location>
</feature>
<keyword evidence="2 5" id="KW-0812">Transmembrane</keyword>
<feature type="transmembrane region" description="Helical" evidence="5">
    <location>
        <begin position="421"/>
        <end position="442"/>
    </location>
</feature>
<dbReference type="PROSITE" id="PS50850">
    <property type="entry name" value="MFS"/>
    <property type="match status" value="1"/>
</dbReference>
<dbReference type="Pfam" id="PF07690">
    <property type="entry name" value="MFS_1"/>
    <property type="match status" value="1"/>
</dbReference>
<comment type="subcellular location">
    <subcellularLocation>
        <location evidence="1">Membrane</location>
        <topology evidence="1">Multi-pass membrane protein</topology>
    </subcellularLocation>
</comment>
<keyword evidence="8" id="KW-1185">Reference proteome</keyword>
<feature type="transmembrane region" description="Helical" evidence="5">
    <location>
        <begin position="155"/>
        <end position="173"/>
    </location>
</feature>